<feature type="compositionally biased region" description="Basic and acidic residues" evidence="1">
    <location>
        <begin position="1"/>
        <end position="28"/>
    </location>
</feature>
<reference evidence="2 3" key="1">
    <citation type="submission" date="2024-06" db="EMBL/GenBank/DDBJ databases">
        <title>The Natural Products Discovery Center: Release of the First 8490 Sequenced Strains for Exploring Actinobacteria Biosynthetic Diversity.</title>
        <authorList>
            <person name="Kalkreuter E."/>
            <person name="Kautsar S.A."/>
            <person name="Yang D."/>
            <person name="Bader C.D."/>
            <person name="Teijaro C.N."/>
            <person name="Fluegel L."/>
            <person name="Davis C.M."/>
            <person name="Simpson J.R."/>
            <person name="Lauterbach L."/>
            <person name="Steele A.D."/>
            <person name="Gui C."/>
            <person name="Meng S."/>
            <person name="Li G."/>
            <person name="Viehrig K."/>
            <person name="Ye F."/>
            <person name="Su P."/>
            <person name="Kiefer A.F."/>
            <person name="Nichols A."/>
            <person name="Cepeda A.J."/>
            <person name="Yan W."/>
            <person name="Fan B."/>
            <person name="Jiang Y."/>
            <person name="Adhikari A."/>
            <person name="Zheng C.-J."/>
            <person name="Schuster L."/>
            <person name="Cowan T.M."/>
            <person name="Smanski M.J."/>
            <person name="Chevrette M.G."/>
            <person name="De Carvalho L.P.S."/>
            <person name="Shen B."/>
        </authorList>
    </citation>
    <scope>NUCLEOTIDE SEQUENCE [LARGE SCALE GENOMIC DNA]</scope>
    <source>
        <strain evidence="2 3">NPDC000234</strain>
    </source>
</reference>
<evidence type="ECO:0000256" key="1">
    <source>
        <dbReference type="SAM" id="MobiDB-lite"/>
    </source>
</evidence>
<evidence type="ECO:0000313" key="3">
    <source>
        <dbReference type="Proteomes" id="UP001474181"/>
    </source>
</evidence>
<sequence>MHRQTLLDHTVHEAGARVRRQDLADPRAVRGQPSSDAGDILSLGMDDAAFGEMLARFVGSMDPAS</sequence>
<gene>
    <name evidence="2" type="ORF">ABT404_15445</name>
</gene>
<dbReference type="Proteomes" id="UP001474181">
    <property type="component" value="Unassembled WGS sequence"/>
</dbReference>
<dbReference type="EMBL" id="JBEPEK010000092">
    <property type="protein sequence ID" value="MER7180853.1"/>
    <property type="molecule type" value="Genomic_DNA"/>
</dbReference>
<keyword evidence="3" id="KW-1185">Reference proteome</keyword>
<name>A0ABV1WVT1_9ACTN</name>
<proteinExistence type="predicted"/>
<feature type="region of interest" description="Disordered" evidence="1">
    <location>
        <begin position="1"/>
        <end position="40"/>
    </location>
</feature>
<evidence type="ECO:0000313" key="2">
    <source>
        <dbReference type="EMBL" id="MER7180853.1"/>
    </source>
</evidence>
<dbReference type="RefSeq" id="WP_350781226.1">
    <property type="nucleotide sequence ID" value="NZ_JBEPEK010000092.1"/>
</dbReference>
<comment type="caution">
    <text evidence="2">The sequence shown here is derived from an EMBL/GenBank/DDBJ whole genome shotgun (WGS) entry which is preliminary data.</text>
</comment>
<organism evidence="2 3">
    <name type="scientific">Streptomyces hyaluromycini</name>
    <dbReference type="NCBI Taxonomy" id="1377993"/>
    <lineage>
        <taxon>Bacteria</taxon>
        <taxon>Bacillati</taxon>
        <taxon>Actinomycetota</taxon>
        <taxon>Actinomycetes</taxon>
        <taxon>Kitasatosporales</taxon>
        <taxon>Streptomycetaceae</taxon>
        <taxon>Streptomyces</taxon>
    </lineage>
</organism>
<accession>A0ABV1WVT1</accession>
<protein>
    <submittedName>
        <fullName evidence="2">Uncharacterized protein</fullName>
    </submittedName>
</protein>